<dbReference type="GO" id="GO:0005739">
    <property type="term" value="C:mitochondrion"/>
    <property type="evidence" value="ECO:0007669"/>
    <property type="project" value="UniProtKB-SubCell"/>
</dbReference>
<keyword evidence="4 8" id="KW-1133">Transmembrane helix</keyword>
<gene>
    <name evidence="9" type="ORF">B296_00057319</name>
</gene>
<evidence type="ECO:0000313" key="9">
    <source>
        <dbReference type="EMBL" id="RRT42177.1"/>
    </source>
</evidence>
<keyword evidence="5" id="KW-0175">Coiled coil</keyword>
<dbReference type="PANTHER" id="PTHR14360:SF1">
    <property type="entry name" value="PROTEIN FMP32, MITOCHONDRIAL"/>
    <property type="match status" value="1"/>
</dbReference>
<reference evidence="9 10" key="1">
    <citation type="journal article" date="2014" name="Agronomy (Basel)">
        <title>A Draft Genome Sequence for Ensete ventricosum, the Drought-Tolerant Tree Against Hunger.</title>
        <authorList>
            <person name="Harrison J."/>
            <person name="Moore K.A."/>
            <person name="Paszkiewicz K."/>
            <person name="Jones T."/>
            <person name="Grant M."/>
            <person name="Ambacheew D."/>
            <person name="Muzemil S."/>
            <person name="Studholme D.J."/>
        </authorList>
    </citation>
    <scope>NUCLEOTIDE SEQUENCE [LARGE SCALE GENOMIC DNA]</scope>
</reference>
<sequence>SRIRDEIAKQNVETTELTTKLEQEIHALRAQLEAAKYDAIKYCIGTLVYISAVGLAVASILM</sequence>
<evidence type="ECO:0008006" key="11">
    <source>
        <dbReference type="Google" id="ProtNLM"/>
    </source>
</evidence>
<keyword evidence="3 8" id="KW-0812">Transmembrane</keyword>
<feature type="non-terminal residue" evidence="9">
    <location>
        <position position="1"/>
    </location>
</feature>
<evidence type="ECO:0000256" key="3">
    <source>
        <dbReference type="ARBA" id="ARBA00022692"/>
    </source>
</evidence>
<feature type="transmembrane region" description="Helical" evidence="8">
    <location>
        <begin position="39"/>
        <end position="61"/>
    </location>
</feature>
<evidence type="ECO:0000256" key="8">
    <source>
        <dbReference type="SAM" id="Phobius"/>
    </source>
</evidence>
<dbReference type="Proteomes" id="UP000287651">
    <property type="component" value="Unassembled WGS sequence"/>
</dbReference>
<evidence type="ECO:0000256" key="2">
    <source>
        <dbReference type="ARBA" id="ARBA00004370"/>
    </source>
</evidence>
<accession>A0A426XRP1</accession>
<dbReference type="EMBL" id="AMZH03018019">
    <property type="protein sequence ID" value="RRT42177.1"/>
    <property type="molecule type" value="Genomic_DNA"/>
</dbReference>
<protein>
    <recommendedName>
        <fullName evidence="11">DUF1640 domain-containing protein</fullName>
    </recommendedName>
</protein>
<evidence type="ECO:0000256" key="5">
    <source>
        <dbReference type="ARBA" id="ARBA00023054"/>
    </source>
</evidence>
<evidence type="ECO:0000256" key="7">
    <source>
        <dbReference type="ARBA" id="ARBA00023136"/>
    </source>
</evidence>
<dbReference type="GO" id="GO:0016020">
    <property type="term" value="C:membrane"/>
    <property type="evidence" value="ECO:0007669"/>
    <property type="project" value="UniProtKB-SubCell"/>
</dbReference>
<keyword evidence="7 8" id="KW-0472">Membrane</keyword>
<keyword evidence="6" id="KW-0496">Mitochondrion</keyword>
<evidence type="ECO:0000256" key="6">
    <source>
        <dbReference type="ARBA" id="ARBA00023128"/>
    </source>
</evidence>
<evidence type="ECO:0000256" key="1">
    <source>
        <dbReference type="ARBA" id="ARBA00004173"/>
    </source>
</evidence>
<dbReference type="Pfam" id="PF07798">
    <property type="entry name" value="CCDC90-like"/>
    <property type="match status" value="1"/>
</dbReference>
<comment type="subcellular location">
    <subcellularLocation>
        <location evidence="2">Membrane</location>
    </subcellularLocation>
    <subcellularLocation>
        <location evidence="1">Mitochondrion</location>
    </subcellularLocation>
</comment>
<comment type="caution">
    <text evidence="9">The sequence shown here is derived from an EMBL/GenBank/DDBJ whole genome shotgun (WGS) entry which is preliminary data.</text>
</comment>
<dbReference type="InterPro" id="IPR024461">
    <property type="entry name" value="CCDC90-like"/>
</dbReference>
<dbReference type="AlphaFoldDB" id="A0A426XRP1"/>
<organism evidence="9 10">
    <name type="scientific">Ensete ventricosum</name>
    <name type="common">Abyssinian banana</name>
    <name type="synonym">Musa ensete</name>
    <dbReference type="NCBI Taxonomy" id="4639"/>
    <lineage>
        <taxon>Eukaryota</taxon>
        <taxon>Viridiplantae</taxon>
        <taxon>Streptophyta</taxon>
        <taxon>Embryophyta</taxon>
        <taxon>Tracheophyta</taxon>
        <taxon>Spermatophyta</taxon>
        <taxon>Magnoliopsida</taxon>
        <taxon>Liliopsida</taxon>
        <taxon>Zingiberales</taxon>
        <taxon>Musaceae</taxon>
        <taxon>Ensete</taxon>
    </lineage>
</organism>
<dbReference type="PANTHER" id="PTHR14360">
    <property type="entry name" value="PROTEIN FMP32, MITOCHONDRIAL"/>
    <property type="match status" value="1"/>
</dbReference>
<evidence type="ECO:0000313" key="10">
    <source>
        <dbReference type="Proteomes" id="UP000287651"/>
    </source>
</evidence>
<name>A0A426XRP1_ENSVE</name>
<proteinExistence type="predicted"/>
<evidence type="ECO:0000256" key="4">
    <source>
        <dbReference type="ARBA" id="ARBA00022989"/>
    </source>
</evidence>